<evidence type="ECO:0000313" key="1">
    <source>
        <dbReference type="EMBL" id="TPG72023.1"/>
    </source>
</evidence>
<dbReference type="EMBL" id="RCYZ01000001">
    <property type="protein sequence ID" value="TPG72023.1"/>
    <property type="molecule type" value="Genomic_DNA"/>
</dbReference>
<gene>
    <name evidence="1" type="ORF">EAH73_01905</name>
</gene>
<dbReference type="RefSeq" id="WP_140464672.1">
    <property type="nucleotide sequence ID" value="NZ_RCYZ01000001.1"/>
</dbReference>
<protein>
    <submittedName>
        <fullName evidence="1">Uncharacterized protein</fullName>
    </submittedName>
</protein>
<dbReference type="AlphaFoldDB" id="A0A502HEX0"/>
<evidence type="ECO:0000313" key="2">
    <source>
        <dbReference type="Proteomes" id="UP000317646"/>
    </source>
</evidence>
<accession>A0A502HEX0</accession>
<dbReference type="Proteomes" id="UP000317646">
    <property type="component" value="Unassembled WGS sequence"/>
</dbReference>
<name>A0A502HEX0_9BACT</name>
<keyword evidence="2" id="KW-1185">Reference proteome</keyword>
<sequence>MLSLLLEQEILSFASTAGQLYYHPAGHVRLAWAPGRVPLDVVQAYYEKVLSTLLTTGARKILSDHGQRAPLLPAAQQWLTQNWIPRAMAQARTRHCAIVEGADPVHRLSTESVVTSAPKDFVFKRFGSAAGGEAWLTSLVL</sequence>
<dbReference type="OrthoDB" id="881824at2"/>
<proteinExistence type="predicted"/>
<organism evidence="1 2">
    <name type="scientific">Hymenobacter nivis</name>
    <dbReference type="NCBI Taxonomy" id="1850093"/>
    <lineage>
        <taxon>Bacteria</taxon>
        <taxon>Pseudomonadati</taxon>
        <taxon>Bacteroidota</taxon>
        <taxon>Cytophagia</taxon>
        <taxon>Cytophagales</taxon>
        <taxon>Hymenobacteraceae</taxon>
        <taxon>Hymenobacter</taxon>
    </lineage>
</organism>
<comment type="caution">
    <text evidence="1">The sequence shown here is derived from an EMBL/GenBank/DDBJ whole genome shotgun (WGS) entry which is preliminary data.</text>
</comment>
<reference evidence="1 2" key="1">
    <citation type="journal article" date="2019" name="Environ. Microbiol.">
        <title>Species interactions and distinct microbial communities in high Arctic permafrost affected cryosols are associated with the CH4 and CO2 gas fluxes.</title>
        <authorList>
            <person name="Altshuler I."/>
            <person name="Hamel J."/>
            <person name="Turney S."/>
            <person name="Magnuson E."/>
            <person name="Levesque R."/>
            <person name="Greer C."/>
            <person name="Whyte L.G."/>
        </authorList>
    </citation>
    <scope>NUCLEOTIDE SEQUENCE [LARGE SCALE GENOMIC DNA]</scope>
    <source>
        <strain evidence="1 2">S9.2P</strain>
    </source>
</reference>